<feature type="domain" description="HTH cro/C1-type" evidence="3">
    <location>
        <begin position="7"/>
        <end position="61"/>
    </location>
</feature>
<keyword evidence="1" id="KW-0238">DNA-binding</keyword>
<accession>A0A1B7LG71</accession>
<dbReference type="EMBL" id="LYVF01000099">
    <property type="protein sequence ID" value="OAT83724.1"/>
    <property type="molecule type" value="Genomic_DNA"/>
</dbReference>
<reference evidence="4 5" key="1">
    <citation type="submission" date="2016-04" db="EMBL/GenBank/DDBJ databases">
        <authorList>
            <person name="Evans L.H."/>
            <person name="Alamgir A."/>
            <person name="Owens N."/>
            <person name="Weber N.D."/>
            <person name="Virtaneva K."/>
            <person name="Barbian K."/>
            <person name="Babar A."/>
            <person name="Rosenke K."/>
        </authorList>
    </citation>
    <scope>NUCLEOTIDE SEQUENCE [LARGE SCALE GENOMIC DNA]</scope>
    <source>
        <strain evidence="4 5">LMa1</strain>
    </source>
</reference>
<dbReference type="SMART" id="SM00530">
    <property type="entry name" value="HTH_XRE"/>
    <property type="match status" value="1"/>
</dbReference>
<dbReference type="CDD" id="cd00093">
    <property type="entry name" value="HTH_XRE"/>
    <property type="match status" value="1"/>
</dbReference>
<evidence type="ECO:0000313" key="4">
    <source>
        <dbReference type="EMBL" id="OAT83724.1"/>
    </source>
</evidence>
<dbReference type="Proteomes" id="UP000078532">
    <property type="component" value="Unassembled WGS sequence"/>
</dbReference>
<dbReference type="InterPro" id="IPR001387">
    <property type="entry name" value="Cro/C1-type_HTH"/>
</dbReference>
<dbReference type="RefSeq" id="WP_066667417.1">
    <property type="nucleotide sequence ID" value="NZ_LYVF01000099.1"/>
</dbReference>
<evidence type="ECO:0000256" key="1">
    <source>
        <dbReference type="ARBA" id="ARBA00023125"/>
    </source>
</evidence>
<dbReference type="GO" id="GO:0003677">
    <property type="term" value="F:DNA binding"/>
    <property type="evidence" value="ECO:0007669"/>
    <property type="project" value="UniProtKB-KW"/>
</dbReference>
<dbReference type="PROSITE" id="PS50943">
    <property type="entry name" value="HTH_CROC1"/>
    <property type="match status" value="1"/>
</dbReference>
<feature type="compositionally biased region" description="Basic and acidic residues" evidence="2">
    <location>
        <begin position="181"/>
        <end position="196"/>
    </location>
</feature>
<dbReference type="PANTHER" id="PTHR46558:SF11">
    <property type="entry name" value="HTH-TYPE TRANSCRIPTIONAL REGULATOR XRE"/>
    <property type="match status" value="1"/>
</dbReference>
<feature type="compositionally biased region" description="Polar residues" evidence="2">
    <location>
        <begin position="125"/>
        <end position="134"/>
    </location>
</feature>
<comment type="caution">
    <text evidence="4">The sequence shown here is derived from an EMBL/GenBank/DDBJ whole genome shotgun (WGS) entry which is preliminary data.</text>
</comment>
<evidence type="ECO:0000259" key="3">
    <source>
        <dbReference type="PROSITE" id="PS50943"/>
    </source>
</evidence>
<dbReference type="PANTHER" id="PTHR46558">
    <property type="entry name" value="TRACRIPTIONAL REGULATORY PROTEIN-RELATED-RELATED"/>
    <property type="match status" value="1"/>
</dbReference>
<name>A0A1B7LG71_9FIRM</name>
<dbReference type="Pfam" id="PF01381">
    <property type="entry name" value="HTH_3"/>
    <property type="match status" value="1"/>
</dbReference>
<gene>
    <name evidence="4" type="ORF">A6M21_07760</name>
</gene>
<feature type="region of interest" description="Disordered" evidence="2">
    <location>
        <begin position="181"/>
        <end position="202"/>
    </location>
</feature>
<dbReference type="OrthoDB" id="1786861at2"/>
<dbReference type="AlphaFoldDB" id="A0A1B7LG71"/>
<feature type="region of interest" description="Disordered" evidence="2">
    <location>
        <begin position="118"/>
        <end position="140"/>
    </location>
</feature>
<organism evidence="4 5">
    <name type="scientific">Desulfotomaculum copahuensis</name>
    <dbReference type="NCBI Taxonomy" id="1838280"/>
    <lineage>
        <taxon>Bacteria</taxon>
        <taxon>Bacillati</taxon>
        <taxon>Bacillota</taxon>
        <taxon>Clostridia</taxon>
        <taxon>Eubacteriales</taxon>
        <taxon>Desulfotomaculaceae</taxon>
        <taxon>Desulfotomaculum</taxon>
    </lineage>
</organism>
<dbReference type="Gene3D" id="1.10.260.40">
    <property type="entry name" value="lambda repressor-like DNA-binding domains"/>
    <property type="match status" value="1"/>
</dbReference>
<proteinExistence type="predicted"/>
<sequence>MTLGDRIRAARKAKGLTQNQLAEALGLKDNAVSRYEKDTRRPDPDMLMKIACALDVPVGYLLDEPGESPSDKLMVPPELQRTLDMARQLQPEQLEVVEELMGILVKKNQKKNVAIVHDNDKHTPSEQVSTQLQEPQEPEEDIDIRQIPMAAHLEGAESIPLTPELEEVIKKSILEARRMKRELDAQEKEEREKNSSDTKTTT</sequence>
<evidence type="ECO:0000313" key="5">
    <source>
        <dbReference type="Proteomes" id="UP000078532"/>
    </source>
</evidence>
<evidence type="ECO:0000256" key="2">
    <source>
        <dbReference type="SAM" id="MobiDB-lite"/>
    </source>
</evidence>
<dbReference type="STRING" id="1838280.A6M21_07760"/>
<protein>
    <recommendedName>
        <fullName evidence="3">HTH cro/C1-type domain-containing protein</fullName>
    </recommendedName>
</protein>
<keyword evidence="5" id="KW-1185">Reference proteome</keyword>
<dbReference type="InterPro" id="IPR010982">
    <property type="entry name" value="Lambda_DNA-bd_dom_sf"/>
</dbReference>
<dbReference type="SUPFAM" id="SSF47413">
    <property type="entry name" value="lambda repressor-like DNA-binding domains"/>
    <property type="match status" value="1"/>
</dbReference>